<name>J6ES76_TRIAS</name>
<evidence type="ECO:0000256" key="7">
    <source>
        <dbReference type="ARBA" id="ARBA00022824"/>
    </source>
</evidence>
<organism evidence="13 14">
    <name type="scientific">Trichosporon asahii var. asahii (strain ATCC 90039 / CBS 2479 / JCM 2466 / KCTC 7840 / NBRC 103889/ NCYC 2677 / UAMH 7654)</name>
    <name type="common">Yeast</name>
    <dbReference type="NCBI Taxonomy" id="1186058"/>
    <lineage>
        <taxon>Eukaryota</taxon>
        <taxon>Fungi</taxon>
        <taxon>Dikarya</taxon>
        <taxon>Basidiomycota</taxon>
        <taxon>Agaricomycotina</taxon>
        <taxon>Tremellomycetes</taxon>
        <taxon>Trichosporonales</taxon>
        <taxon>Trichosporonaceae</taxon>
        <taxon>Trichosporon</taxon>
    </lineage>
</organism>
<dbReference type="InterPro" id="IPR039524">
    <property type="entry name" value="PIGO/GPI13"/>
</dbReference>
<keyword evidence="5 13" id="KW-0808">Transferase</keyword>
<dbReference type="AlphaFoldDB" id="J6ES76"/>
<feature type="transmembrane region" description="Helical" evidence="11">
    <location>
        <begin position="26"/>
        <end position="50"/>
    </location>
</feature>
<feature type="transmembrane region" description="Helical" evidence="11">
    <location>
        <begin position="676"/>
        <end position="695"/>
    </location>
</feature>
<comment type="subcellular location">
    <subcellularLocation>
        <location evidence="1">Endoplasmic reticulum membrane</location>
        <topology evidence="1">Multi-pass membrane protein</topology>
    </subcellularLocation>
</comment>
<dbReference type="OrthoDB" id="272139at2759"/>
<dbReference type="InterPro" id="IPR017850">
    <property type="entry name" value="Alkaline_phosphatase_core_sf"/>
</dbReference>
<dbReference type="RefSeq" id="XP_014177755.1">
    <property type="nucleotide sequence ID" value="XM_014322280.1"/>
</dbReference>
<evidence type="ECO:0000313" key="14">
    <source>
        <dbReference type="Proteomes" id="UP000002748"/>
    </source>
</evidence>
<evidence type="ECO:0000313" key="13">
    <source>
        <dbReference type="EMBL" id="EJT47384.1"/>
    </source>
</evidence>
<sequence>MAEQREKEPVVQAAARRVASRWINGLGRVTLALLALGTVAVIHLVGLLIFTNGFLLTRLSIPAVSPAYNATNPPPVPASFEKAVIVIIDALRTDFISPNYPTLKSEYHHGVLSLPTELTEKDPSHSLIFNSYSDPPTTTMQRIKGITTGSLPTFIDAGANFASTAIEEDSLVQQLLAVNKSIAFMGDDTWMGLFPDKFKHAHPYDSFNVEDLHTVDNGVIEHIFPYLAPENRTEWDVLIGHFLGVDHVGHRVGPERETMRQKLKQMDDVLRDVVDKLDDKTLLVVLGDHGMNPKGDHGGDSDLETAAALWMYSKGPALTGPAINDFDWPTYTFPGSTKPIRHVNQIDLVPTLALLLGIPIPYNNIGAPIPEPFSSSLGTLAAASGATAQQIERYVKAYGNREVATNLLRLRRNAADDSLEGAIKHNYAVCATALSSLRALWAQFSVTHIVVGLGVLALGVLASLAMYLGVRNSGPRWDAYVRFALDTALTAGAGVGSVAGTLAGVYTRKPAVALQVFFVAMAVVESVVLAAPLFTGHIRSITWNLGKSVGPLVLLLHCLSFASNSFIMWEDRMVLFLLVTVLVVHMAQSFTAPTASQRLRILLFALVFAVIARLLSLVTVCREEQQPYCQVTFYSQGAGQPNWALAFAFLSAVMFFPRFIATVLDWSKSYAGPAPLFVAVFWRVVIVVNTMYWVLDFCETWDGLNPDRIPLAKMLKQWAARLSLGAVLGALPYLWWGSGLCIRAEKETDQATGEEAVKVYGAGNAWGASYLLWLLVPFALVHLVSPTPGQMVLIGMLTALLMHLELVDTQRDAAVMKRTFTTGQKGMQATFELQGAGEGLIVRPSFSDVVPLALLATLAFFATGHQAVLATIQWKSAFVGFDTVTYPWSPALVVLNTWGPFLLAALAVPLLAIWNVSPRPNDTVPIVGHVLQVCLAFSTYFAAIALASATCAAWLRRHLMVWKVFAPRYMLAGITLLIVDIGLIAAVAVFGLTQQKVKRTFRSVAI</sequence>
<dbReference type="EMBL" id="ALBS01000256">
    <property type="protein sequence ID" value="EJT47384.1"/>
    <property type="molecule type" value="Genomic_DNA"/>
</dbReference>
<comment type="pathway">
    <text evidence="2">Glycolipid biosynthesis; glycosylphosphatidylinositol-anchor biosynthesis.</text>
</comment>
<dbReference type="InterPro" id="IPR002591">
    <property type="entry name" value="Phosphodiest/P_Trfase"/>
</dbReference>
<feature type="transmembrane region" description="Helical" evidence="11">
    <location>
        <begin position="849"/>
        <end position="872"/>
    </location>
</feature>
<feature type="transmembrane region" description="Helical" evidence="11">
    <location>
        <begin position="599"/>
        <end position="618"/>
    </location>
</feature>
<feature type="transmembrane region" description="Helical" evidence="11">
    <location>
        <begin position="643"/>
        <end position="664"/>
    </location>
</feature>
<feature type="transmembrane region" description="Helical" evidence="11">
    <location>
        <begin position="892"/>
        <end position="914"/>
    </location>
</feature>
<dbReference type="KEGG" id="tasa:A1Q1_03855"/>
<evidence type="ECO:0000256" key="4">
    <source>
        <dbReference type="ARBA" id="ARBA00022502"/>
    </source>
</evidence>
<dbReference type="GO" id="GO:0051377">
    <property type="term" value="F:mannose-ethanolamine phosphotransferase activity"/>
    <property type="evidence" value="ECO:0007669"/>
    <property type="project" value="InterPro"/>
</dbReference>
<accession>J6ES76</accession>
<comment type="similarity">
    <text evidence="3">Belongs to the PIGG/PIGN/PIGO family. PIGO subfamily.</text>
</comment>
<dbReference type="GO" id="GO:0005789">
    <property type="term" value="C:endoplasmic reticulum membrane"/>
    <property type="evidence" value="ECO:0007669"/>
    <property type="project" value="UniProtKB-SubCell"/>
</dbReference>
<evidence type="ECO:0000256" key="10">
    <source>
        <dbReference type="ARBA" id="ARBA00023180"/>
    </source>
</evidence>
<keyword evidence="6 11" id="KW-0812">Transmembrane</keyword>
<comment type="caution">
    <text evidence="13">The sequence shown here is derived from an EMBL/GenBank/DDBJ whole genome shotgun (WGS) entry which is preliminary data.</text>
</comment>
<feature type="transmembrane region" description="Helical" evidence="11">
    <location>
        <begin position="926"/>
        <end position="949"/>
    </location>
</feature>
<evidence type="ECO:0000259" key="12">
    <source>
        <dbReference type="Pfam" id="PF19316"/>
    </source>
</evidence>
<dbReference type="Proteomes" id="UP000002748">
    <property type="component" value="Unassembled WGS sequence"/>
</dbReference>
<evidence type="ECO:0000256" key="1">
    <source>
        <dbReference type="ARBA" id="ARBA00004477"/>
    </source>
</evidence>
<dbReference type="CDD" id="cd16023">
    <property type="entry name" value="GPI_EPT_3"/>
    <property type="match status" value="1"/>
</dbReference>
<evidence type="ECO:0000256" key="8">
    <source>
        <dbReference type="ARBA" id="ARBA00022989"/>
    </source>
</evidence>
<dbReference type="UniPathway" id="UPA00196"/>
<feature type="transmembrane region" description="Helical" evidence="11">
    <location>
        <begin position="790"/>
        <end position="807"/>
    </location>
</feature>
<dbReference type="Gene3D" id="3.40.720.10">
    <property type="entry name" value="Alkaline Phosphatase, subunit A"/>
    <property type="match status" value="1"/>
</dbReference>
<proteinExistence type="inferred from homology"/>
<dbReference type="GeneID" id="25987368"/>
<evidence type="ECO:0000256" key="9">
    <source>
        <dbReference type="ARBA" id="ARBA00023136"/>
    </source>
</evidence>
<keyword evidence="4" id="KW-0337">GPI-anchor biosynthesis</keyword>
<evidence type="ECO:0000256" key="5">
    <source>
        <dbReference type="ARBA" id="ARBA00022679"/>
    </source>
</evidence>
<keyword evidence="7" id="KW-0256">Endoplasmic reticulum</keyword>
<feature type="transmembrane region" description="Helical" evidence="11">
    <location>
        <begin position="969"/>
        <end position="992"/>
    </location>
</feature>
<dbReference type="SUPFAM" id="SSF53649">
    <property type="entry name" value="Alkaline phosphatase-like"/>
    <property type="match status" value="1"/>
</dbReference>
<dbReference type="HOGENOM" id="CLU_004298_1_1_1"/>
<feature type="transmembrane region" description="Helical" evidence="11">
    <location>
        <begin position="440"/>
        <end position="468"/>
    </location>
</feature>
<dbReference type="Pfam" id="PF19316">
    <property type="entry name" value="PIGO_PIGG"/>
    <property type="match status" value="1"/>
</dbReference>
<feature type="transmembrane region" description="Helical" evidence="11">
    <location>
        <begin position="512"/>
        <end position="536"/>
    </location>
</feature>
<feature type="transmembrane region" description="Helical" evidence="11">
    <location>
        <begin position="765"/>
        <end position="784"/>
    </location>
</feature>
<keyword evidence="8 11" id="KW-1133">Transmembrane helix</keyword>
<gene>
    <name evidence="13" type="ORF">A1Q1_03855</name>
</gene>
<protein>
    <submittedName>
        <fullName evidence="13">ER membrane localized phosphoryltransferase, Gpi13p</fullName>
    </submittedName>
</protein>
<feature type="transmembrane region" description="Helical" evidence="11">
    <location>
        <begin position="573"/>
        <end position="592"/>
    </location>
</feature>
<evidence type="ECO:0000256" key="6">
    <source>
        <dbReference type="ARBA" id="ARBA00022692"/>
    </source>
</evidence>
<keyword evidence="9 11" id="KW-0472">Membrane</keyword>
<evidence type="ECO:0000256" key="3">
    <source>
        <dbReference type="ARBA" id="ARBA00008695"/>
    </source>
</evidence>
<feature type="transmembrane region" description="Helical" evidence="11">
    <location>
        <begin position="548"/>
        <end position="567"/>
    </location>
</feature>
<feature type="transmembrane region" description="Helical" evidence="11">
    <location>
        <begin position="715"/>
        <end position="736"/>
    </location>
</feature>
<dbReference type="Pfam" id="PF01663">
    <property type="entry name" value="Phosphodiest"/>
    <property type="match status" value="1"/>
</dbReference>
<dbReference type="InterPro" id="IPR037675">
    <property type="entry name" value="PIG-O_N"/>
</dbReference>
<keyword evidence="10" id="KW-0325">Glycoprotein</keyword>
<dbReference type="GO" id="GO:0006506">
    <property type="term" value="P:GPI anchor biosynthetic process"/>
    <property type="evidence" value="ECO:0007669"/>
    <property type="project" value="UniProtKB-UniPathway"/>
</dbReference>
<dbReference type="PANTHER" id="PTHR23071">
    <property type="entry name" value="PHOSPHATIDYLINOSITOL GLYCAN"/>
    <property type="match status" value="1"/>
</dbReference>
<evidence type="ECO:0000256" key="11">
    <source>
        <dbReference type="SAM" id="Phobius"/>
    </source>
</evidence>
<dbReference type="VEuPathDB" id="FungiDB:A1Q1_03855"/>
<feature type="transmembrane region" description="Helical" evidence="11">
    <location>
        <begin position="480"/>
        <end position="506"/>
    </location>
</feature>
<dbReference type="InterPro" id="IPR045687">
    <property type="entry name" value="PIGG/GPI7_C"/>
</dbReference>
<feature type="domain" description="GPI ethanolamine phosphate transferase 2 C-terminal" evidence="12">
    <location>
        <begin position="854"/>
        <end position="972"/>
    </location>
</feature>
<evidence type="ECO:0000256" key="2">
    <source>
        <dbReference type="ARBA" id="ARBA00004687"/>
    </source>
</evidence>
<dbReference type="PANTHER" id="PTHR23071:SF1">
    <property type="entry name" value="GPI ETHANOLAMINE PHOSPHATE TRANSFERASE 3"/>
    <property type="match status" value="1"/>
</dbReference>
<reference evidence="13 14" key="1">
    <citation type="journal article" date="2012" name="Eukaryot. Cell">
        <title>Draft genome sequence of CBS 2479, the standard type strain of Trichosporon asahii.</title>
        <authorList>
            <person name="Yang R.Y."/>
            <person name="Li H.T."/>
            <person name="Zhu H."/>
            <person name="Zhou G.P."/>
            <person name="Wang M."/>
            <person name="Wang L."/>
        </authorList>
    </citation>
    <scope>NUCLEOTIDE SEQUENCE [LARGE SCALE GENOMIC DNA]</scope>
    <source>
        <strain evidence="14">ATCC 90039 / CBS 2479 / JCM 2466 / KCTC 7840 / NCYC 2677 / UAMH 7654</strain>
    </source>
</reference>